<evidence type="ECO:0000256" key="2">
    <source>
        <dbReference type="ARBA" id="ARBA00005852"/>
    </source>
</evidence>
<dbReference type="Pfam" id="PF05562">
    <property type="entry name" value="WCOR413"/>
    <property type="match status" value="1"/>
</dbReference>
<reference evidence="7" key="1">
    <citation type="submission" date="2024-03" db="EMBL/GenBank/DDBJ databases">
        <title>WGS assembly of Saponaria officinalis var. Norfolk2.</title>
        <authorList>
            <person name="Jenkins J."/>
            <person name="Shu S."/>
            <person name="Grimwood J."/>
            <person name="Barry K."/>
            <person name="Goodstein D."/>
            <person name="Schmutz J."/>
            <person name="Leebens-Mack J."/>
            <person name="Osbourn A."/>
        </authorList>
    </citation>
    <scope>NUCLEOTIDE SEQUENCE [LARGE SCALE GENOMIC DNA]</scope>
    <source>
        <strain evidence="7">JIC</strain>
    </source>
</reference>
<dbReference type="AlphaFoldDB" id="A0AAW1J2E5"/>
<feature type="transmembrane region" description="Helical" evidence="6">
    <location>
        <begin position="164"/>
        <end position="182"/>
    </location>
</feature>
<comment type="similarity">
    <text evidence="2">Belongs to the Cold-regulated 413 protein family.</text>
</comment>
<sequence length="214" mass="23362">MQSLCISTCSPKFHHHLLSNSFTKPLLNNSPLTTNNFNPLRKSINHQKLMMPKKRSGMRSSGAICSSSALLSPRNLQWVSAVASVVLMLVKGTAINRSFLVPFFALQAPASVISWMQGEYGAWSACLTLLVRLFFFIPGELELPFATLVLVLVAPRMNLRGTQAGILISLVIGAYLAFEHFIRVGGLQKSFDQGSIVATLATICTAIVPFLLLI</sequence>
<evidence type="ECO:0000256" key="5">
    <source>
        <dbReference type="ARBA" id="ARBA00023136"/>
    </source>
</evidence>
<evidence type="ECO:0000313" key="8">
    <source>
        <dbReference type="Proteomes" id="UP001443914"/>
    </source>
</evidence>
<proteinExistence type="inferred from homology"/>
<feature type="transmembrane region" description="Helical" evidence="6">
    <location>
        <begin position="194"/>
        <end position="213"/>
    </location>
</feature>
<keyword evidence="3 6" id="KW-0812">Transmembrane</keyword>
<comment type="subcellular location">
    <subcellularLocation>
        <location evidence="1">Membrane</location>
        <topology evidence="1">Multi-pass membrane protein</topology>
    </subcellularLocation>
</comment>
<keyword evidence="5 6" id="KW-0472">Membrane</keyword>
<protein>
    <submittedName>
        <fullName evidence="7">Uncharacterized protein</fullName>
    </submittedName>
</protein>
<dbReference type="InterPro" id="IPR008892">
    <property type="entry name" value="COR413"/>
</dbReference>
<keyword evidence="4 6" id="KW-1133">Transmembrane helix</keyword>
<evidence type="ECO:0000313" key="7">
    <source>
        <dbReference type="EMBL" id="KAK9696910.1"/>
    </source>
</evidence>
<dbReference type="PANTHER" id="PTHR33596:SF17">
    <property type="entry name" value="COLD-REGULATED 413 INNER MEMBRANE PROTEIN 1, CHLOROPLASTIC-RELATED"/>
    <property type="match status" value="1"/>
</dbReference>
<keyword evidence="8" id="KW-1185">Reference proteome</keyword>
<organism evidence="7 8">
    <name type="scientific">Saponaria officinalis</name>
    <name type="common">Common soapwort</name>
    <name type="synonym">Lychnis saponaria</name>
    <dbReference type="NCBI Taxonomy" id="3572"/>
    <lineage>
        <taxon>Eukaryota</taxon>
        <taxon>Viridiplantae</taxon>
        <taxon>Streptophyta</taxon>
        <taxon>Embryophyta</taxon>
        <taxon>Tracheophyta</taxon>
        <taxon>Spermatophyta</taxon>
        <taxon>Magnoliopsida</taxon>
        <taxon>eudicotyledons</taxon>
        <taxon>Gunneridae</taxon>
        <taxon>Pentapetalae</taxon>
        <taxon>Caryophyllales</taxon>
        <taxon>Caryophyllaceae</taxon>
        <taxon>Caryophylleae</taxon>
        <taxon>Saponaria</taxon>
    </lineage>
</organism>
<evidence type="ECO:0000256" key="4">
    <source>
        <dbReference type="ARBA" id="ARBA00022989"/>
    </source>
</evidence>
<evidence type="ECO:0000256" key="3">
    <source>
        <dbReference type="ARBA" id="ARBA00022692"/>
    </source>
</evidence>
<feature type="transmembrane region" description="Helical" evidence="6">
    <location>
        <begin position="129"/>
        <end position="152"/>
    </location>
</feature>
<name>A0AAW1J2E5_SAPOF</name>
<comment type="caution">
    <text evidence="7">The sequence shown here is derived from an EMBL/GenBank/DDBJ whole genome shotgun (WGS) entry which is preliminary data.</text>
</comment>
<evidence type="ECO:0000256" key="6">
    <source>
        <dbReference type="SAM" id="Phobius"/>
    </source>
</evidence>
<gene>
    <name evidence="7" type="ORF">RND81_08G004500</name>
</gene>
<evidence type="ECO:0000256" key="1">
    <source>
        <dbReference type="ARBA" id="ARBA00004141"/>
    </source>
</evidence>
<dbReference type="Proteomes" id="UP001443914">
    <property type="component" value="Unassembled WGS sequence"/>
</dbReference>
<dbReference type="EMBL" id="JBDFQZ010000008">
    <property type="protein sequence ID" value="KAK9696910.1"/>
    <property type="molecule type" value="Genomic_DNA"/>
</dbReference>
<feature type="transmembrane region" description="Helical" evidence="6">
    <location>
        <begin position="99"/>
        <end position="117"/>
    </location>
</feature>
<dbReference type="PANTHER" id="PTHR33596">
    <property type="entry name" value="COLD-REGULATED 413 PLASMA MEMBRANE PROTEIN 2"/>
    <property type="match status" value="1"/>
</dbReference>
<dbReference type="GO" id="GO:0016020">
    <property type="term" value="C:membrane"/>
    <property type="evidence" value="ECO:0007669"/>
    <property type="project" value="UniProtKB-SubCell"/>
</dbReference>
<accession>A0AAW1J2E5</accession>